<gene>
    <name evidence="2" type="ORF">D8M03_02255</name>
</gene>
<comment type="caution">
    <text evidence="2">The sequence shown here is derived from an EMBL/GenBank/DDBJ whole genome shotgun (WGS) entry which is preliminary data.</text>
</comment>
<dbReference type="EMBL" id="RBZN01000003">
    <property type="protein sequence ID" value="RKQ19517.1"/>
    <property type="molecule type" value="Genomic_DNA"/>
</dbReference>
<name>A0A494ZA34_9BACL</name>
<dbReference type="OrthoDB" id="9796039at2"/>
<dbReference type="Gene3D" id="1.20.120.450">
    <property type="entry name" value="dinb family like domain"/>
    <property type="match status" value="1"/>
</dbReference>
<sequence length="111" mass="13402">MDNIKYPIGHFEVTEEISKNELNQWIDEITVFPTLLNEVVGNLNEEEQKLTYREGAWTIKQLVHHIADGQINYYTRIKLALTEDIPIIKPFEENEWAHWWIQRFHYLHLLK</sequence>
<feature type="domain" description="DinB-like" evidence="1">
    <location>
        <begin position="34"/>
        <end position="96"/>
    </location>
</feature>
<dbReference type="RefSeq" id="WP_121213056.1">
    <property type="nucleotide sequence ID" value="NZ_JAMYWW010000001.1"/>
</dbReference>
<dbReference type="SUPFAM" id="SSF109854">
    <property type="entry name" value="DinB/YfiT-like putative metalloenzymes"/>
    <property type="match status" value="1"/>
</dbReference>
<accession>A0A494ZA34</accession>
<dbReference type="InterPro" id="IPR024775">
    <property type="entry name" value="DinB-like"/>
</dbReference>
<dbReference type="Pfam" id="PF12867">
    <property type="entry name" value="DinB_2"/>
    <property type="match status" value="1"/>
</dbReference>
<proteinExistence type="predicted"/>
<keyword evidence="3" id="KW-1185">Reference proteome</keyword>
<dbReference type="InterPro" id="IPR034660">
    <property type="entry name" value="DinB/YfiT-like"/>
</dbReference>
<reference evidence="2 3" key="1">
    <citation type="journal article" date="2016" name="Antonie Van Leeuwenhoek">
        <title>Lysinibacillus endophyticus sp. nov., an indole-3-acetic acid producing endophytic bacterium isolated from corn root (Zea mays cv. Xinken-5).</title>
        <authorList>
            <person name="Yu J."/>
            <person name="Guan X."/>
            <person name="Liu C."/>
            <person name="Xiang W."/>
            <person name="Yu Z."/>
            <person name="Liu X."/>
            <person name="Wang G."/>
        </authorList>
    </citation>
    <scope>NUCLEOTIDE SEQUENCE [LARGE SCALE GENOMIC DNA]</scope>
    <source>
        <strain evidence="2 3">DSM 100506</strain>
    </source>
</reference>
<dbReference type="Proteomes" id="UP000272238">
    <property type="component" value="Unassembled WGS sequence"/>
</dbReference>
<organism evidence="2 3">
    <name type="scientific">Ureibacillus endophyticus</name>
    <dbReference type="NCBI Taxonomy" id="1978490"/>
    <lineage>
        <taxon>Bacteria</taxon>
        <taxon>Bacillati</taxon>
        <taxon>Bacillota</taxon>
        <taxon>Bacilli</taxon>
        <taxon>Bacillales</taxon>
        <taxon>Caryophanaceae</taxon>
        <taxon>Ureibacillus</taxon>
    </lineage>
</organism>
<protein>
    <recommendedName>
        <fullName evidence="1">DinB-like domain-containing protein</fullName>
    </recommendedName>
</protein>
<evidence type="ECO:0000259" key="1">
    <source>
        <dbReference type="Pfam" id="PF12867"/>
    </source>
</evidence>
<evidence type="ECO:0000313" key="3">
    <source>
        <dbReference type="Proteomes" id="UP000272238"/>
    </source>
</evidence>
<dbReference type="AlphaFoldDB" id="A0A494ZA34"/>
<evidence type="ECO:0000313" key="2">
    <source>
        <dbReference type="EMBL" id="RKQ19517.1"/>
    </source>
</evidence>